<keyword evidence="11" id="KW-0175">Coiled coil</keyword>
<dbReference type="EMBL" id="QEVW01000009">
    <property type="protein sequence ID" value="RAW14270.1"/>
    <property type="molecule type" value="Genomic_DNA"/>
</dbReference>
<dbReference type="NCBIfam" id="TIGR02350">
    <property type="entry name" value="prok_dnaK"/>
    <property type="match status" value="1"/>
</dbReference>
<protein>
    <recommendedName>
        <fullName evidence="3 9">Chaperone protein DnaK</fullName>
    </recommendedName>
    <alternativeName>
        <fullName evidence="9">HSP70</fullName>
    </alternativeName>
    <alternativeName>
        <fullName evidence="9">Heat shock 70 kDa protein</fullName>
    </alternativeName>
    <alternativeName>
        <fullName evidence="9">Heat shock protein 70</fullName>
    </alternativeName>
</protein>
<dbReference type="Gene3D" id="2.60.34.10">
    <property type="entry name" value="Substrate Binding Domain Of DNAk, Chain A, domain 1"/>
    <property type="match status" value="1"/>
</dbReference>
<dbReference type="SUPFAM" id="SSF100934">
    <property type="entry name" value="Heat shock protein 70kD (HSP70), C-terminal subdomain"/>
    <property type="match status" value="1"/>
</dbReference>
<dbReference type="FunFam" id="1.20.1270.10:FF:000001">
    <property type="entry name" value="Molecular chaperone DnaK"/>
    <property type="match status" value="1"/>
</dbReference>
<evidence type="ECO:0000256" key="3">
    <source>
        <dbReference type="ARBA" id="ARBA00014415"/>
    </source>
</evidence>
<dbReference type="InterPro" id="IPR029047">
    <property type="entry name" value="HSP70_peptide-bd_sf"/>
</dbReference>
<evidence type="ECO:0000256" key="4">
    <source>
        <dbReference type="ARBA" id="ARBA00022553"/>
    </source>
</evidence>
<comment type="caution">
    <text evidence="13">The sequence shown here is derived from an EMBL/GenBank/DDBJ whole genome shotgun (WGS) entry which is preliminary data.</text>
</comment>
<dbReference type="HAMAP" id="MF_00332">
    <property type="entry name" value="DnaK"/>
    <property type="match status" value="1"/>
</dbReference>
<dbReference type="NCBIfam" id="NF001413">
    <property type="entry name" value="PRK00290.1"/>
    <property type="match status" value="1"/>
</dbReference>
<dbReference type="AlphaFoldDB" id="A0A329QPK5"/>
<evidence type="ECO:0000256" key="10">
    <source>
        <dbReference type="RuleBase" id="RU003322"/>
    </source>
</evidence>
<dbReference type="Gene3D" id="1.20.1270.10">
    <property type="match status" value="1"/>
</dbReference>
<evidence type="ECO:0000313" key="13">
    <source>
        <dbReference type="EMBL" id="RAW14270.1"/>
    </source>
</evidence>
<evidence type="ECO:0000256" key="7">
    <source>
        <dbReference type="ARBA" id="ARBA00023016"/>
    </source>
</evidence>
<dbReference type="FunFam" id="3.30.420.40:FF:000071">
    <property type="entry name" value="Molecular chaperone DnaK"/>
    <property type="match status" value="1"/>
</dbReference>
<evidence type="ECO:0000256" key="5">
    <source>
        <dbReference type="ARBA" id="ARBA00022741"/>
    </source>
</evidence>
<dbReference type="Gene3D" id="3.30.420.40">
    <property type="match status" value="2"/>
</dbReference>
<feature type="modified residue" description="Phosphothreonine; by autocatalysis" evidence="9">
    <location>
        <position position="174"/>
    </location>
</feature>
<evidence type="ECO:0000256" key="9">
    <source>
        <dbReference type="HAMAP-Rule" id="MF_00332"/>
    </source>
</evidence>
<evidence type="ECO:0000256" key="11">
    <source>
        <dbReference type="SAM" id="Coils"/>
    </source>
</evidence>
<proteinExistence type="evidence at transcript level"/>
<name>A0A329QPK5_9BACL</name>
<evidence type="ECO:0000313" key="14">
    <source>
        <dbReference type="Proteomes" id="UP000250642"/>
    </source>
</evidence>
<feature type="region of interest" description="Disordered" evidence="12">
    <location>
        <begin position="578"/>
        <end position="614"/>
    </location>
</feature>
<dbReference type="PRINTS" id="PR00301">
    <property type="entry name" value="HEATSHOCK70"/>
</dbReference>
<keyword evidence="4 9" id="KW-0597">Phosphoprotein</keyword>
<dbReference type="PANTHER" id="PTHR19375">
    <property type="entry name" value="HEAT SHOCK PROTEIN 70KDA"/>
    <property type="match status" value="1"/>
</dbReference>
<comment type="induction">
    <text evidence="9">By stress conditions e.g. heat shock.</text>
</comment>
<dbReference type="FunFam" id="2.60.34.10:FF:000014">
    <property type="entry name" value="Chaperone protein DnaK HSP70"/>
    <property type="match status" value="1"/>
</dbReference>
<dbReference type="PROSITE" id="PS01036">
    <property type="entry name" value="HSP70_3"/>
    <property type="match status" value="1"/>
</dbReference>
<dbReference type="InterPro" id="IPR029048">
    <property type="entry name" value="HSP70_C_sf"/>
</dbReference>
<gene>
    <name evidence="9" type="primary">dnaK</name>
    <name evidence="13" type="ORF">DC345_14975</name>
</gene>
<dbReference type="InterPro" id="IPR012725">
    <property type="entry name" value="Chaperone_DnaK"/>
</dbReference>
<dbReference type="PROSITE" id="PS00329">
    <property type="entry name" value="HSP70_2"/>
    <property type="match status" value="1"/>
</dbReference>
<accession>A0A329QPK5</accession>
<evidence type="ECO:0000256" key="6">
    <source>
        <dbReference type="ARBA" id="ARBA00022840"/>
    </source>
</evidence>
<dbReference type="RefSeq" id="WP_113053802.1">
    <property type="nucleotide sequence ID" value="NZ_CP175536.1"/>
</dbReference>
<comment type="function">
    <text evidence="1 9">Acts as a chaperone.</text>
</comment>
<keyword evidence="5 9" id="KW-0547">Nucleotide-binding</keyword>
<dbReference type="Gene3D" id="3.90.640.10">
    <property type="entry name" value="Actin, Chain A, domain 4"/>
    <property type="match status" value="1"/>
</dbReference>
<reference evidence="13 14" key="1">
    <citation type="submission" date="2018-04" db="EMBL/GenBank/DDBJ databases">
        <title>Paenibacillus taichungensis Genome sequencing and assembly.</title>
        <authorList>
            <person name="Xu J."/>
            <person name="Rensing C."/>
            <person name="Mazhar H.S."/>
        </authorList>
    </citation>
    <scope>NUCLEOTIDE SEQUENCE [LARGE SCALE GENOMIC DNA]</scope>
    <source>
        <strain evidence="13 14">NC1</strain>
    </source>
</reference>
<sequence length="614" mass="65802">MSKVIGIDLGTTNSCVAVMEGGEAVVIPNPEGARTTPSVVGFKKDGERVVGETAKRQAITNPDRTIMSIKRHMGTSHKETIDSKDYSAQEISAIILQKLKSDAEAYLGQTVTQAVITVPAYFNDSQRQATKDAGKIAGLEVLRIVNEPTAAALAYGMEKSEDQTILVYDLGGGTFDVSILELGDGFFEVKATSGDNQLGGDDFDQVIIDYLVSEFKKDQGIDLSKDKAAVQRLKDAAEKAKKELSGVLTTTISLPFITVADGVPQHLELNLSRAKFEEISAGLVERTLEPTRRALSDAGMTANDIDKIVLVGGSTRIPAVQEAIKKLTGKEPHKGVNPDEVVALGAAVQAGVLTGDVKDVVLLDVTPLSLGIETAGGVFTKMIERNTTIPTSKSQVFSTYADNQPSVEIHVLQGEREMAAGNKSLGRFMLGDIPPAPRGVPQIEVSFDIDANGIVNVSATDKGTNKTQKITITSSSGLSDAEVEQMMKDAELHAEEDKKRKELVEAKNSADQLIYSVDKTIKDLGEKADAGEVEKANAAKEKLQGVLASDNLEDIKAATEELTEIVQQLSVKLYEQAQAQEQAAQGAEEQQGSAKRDNVVDADYEVVDEDKKQN</sequence>
<evidence type="ECO:0000256" key="1">
    <source>
        <dbReference type="ARBA" id="ARBA00002290"/>
    </source>
</evidence>
<keyword evidence="8 9" id="KW-0143">Chaperone</keyword>
<dbReference type="InterPro" id="IPR013126">
    <property type="entry name" value="Hsp_70_fam"/>
</dbReference>
<organism evidence="13 14">
    <name type="scientific">Paenibacillus taichungensis</name>
    <dbReference type="NCBI Taxonomy" id="484184"/>
    <lineage>
        <taxon>Bacteria</taxon>
        <taxon>Bacillati</taxon>
        <taxon>Bacillota</taxon>
        <taxon>Bacilli</taxon>
        <taxon>Bacillales</taxon>
        <taxon>Paenibacillaceae</taxon>
        <taxon>Paenibacillus</taxon>
    </lineage>
</organism>
<dbReference type="CDD" id="cd10234">
    <property type="entry name" value="ASKHA_NBD_HSP70_DnaK-like"/>
    <property type="match status" value="1"/>
</dbReference>
<dbReference type="GO" id="GO:0051082">
    <property type="term" value="F:unfolded protein binding"/>
    <property type="evidence" value="ECO:0007669"/>
    <property type="project" value="InterPro"/>
</dbReference>
<keyword evidence="7 9" id="KW-0346">Stress response</keyword>
<dbReference type="GO" id="GO:0140662">
    <property type="term" value="F:ATP-dependent protein folding chaperone"/>
    <property type="evidence" value="ECO:0007669"/>
    <property type="project" value="InterPro"/>
</dbReference>
<evidence type="ECO:0000256" key="12">
    <source>
        <dbReference type="SAM" id="MobiDB-lite"/>
    </source>
</evidence>
<keyword evidence="6 9" id="KW-0067">ATP-binding</keyword>
<dbReference type="InterPro" id="IPR018181">
    <property type="entry name" value="Heat_shock_70_CS"/>
</dbReference>
<dbReference type="FunFam" id="3.90.640.10:FF:000003">
    <property type="entry name" value="Molecular chaperone DnaK"/>
    <property type="match status" value="1"/>
</dbReference>
<feature type="compositionally biased region" description="Low complexity" evidence="12">
    <location>
        <begin position="578"/>
        <end position="592"/>
    </location>
</feature>
<dbReference type="InterPro" id="IPR043129">
    <property type="entry name" value="ATPase_NBD"/>
</dbReference>
<dbReference type="PROSITE" id="PS00297">
    <property type="entry name" value="HSP70_1"/>
    <property type="match status" value="1"/>
</dbReference>
<evidence type="ECO:0000256" key="2">
    <source>
        <dbReference type="ARBA" id="ARBA00007381"/>
    </source>
</evidence>
<feature type="coiled-coil region" evidence="11">
    <location>
        <begin position="223"/>
        <end position="250"/>
    </location>
</feature>
<dbReference type="GO" id="GO:0005524">
    <property type="term" value="F:ATP binding"/>
    <property type="evidence" value="ECO:0007669"/>
    <property type="project" value="UniProtKB-UniRule"/>
</dbReference>
<comment type="similarity">
    <text evidence="2 9 10">Belongs to the heat shock protein 70 family.</text>
</comment>
<dbReference type="Pfam" id="PF00012">
    <property type="entry name" value="HSP70"/>
    <property type="match status" value="1"/>
</dbReference>
<dbReference type="SUPFAM" id="SSF100920">
    <property type="entry name" value="Heat shock protein 70kD (HSP70), peptide-binding domain"/>
    <property type="match status" value="1"/>
</dbReference>
<evidence type="ECO:0000256" key="8">
    <source>
        <dbReference type="ARBA" id="ARBA00023186"/>
    </source>
</evidence>
<dbReference type="SUPFAM" id="SSF53067">
    <property type="entry name" value="Actin-like ATPase domain"/>
    <property type="match status" value="2"/>
</dbReference>
<dbReference type="Proteomes" id="UP000250642">
    <property type="component" value="Unassembled WGS sequence"/>
</dbReference>